<comment type="pathway">
    <text evidence="3 10">Carbohydrate metabolism; galactose metabolism.</text>
</comment>
<dbReference type="Gene3D" id="3.90.25.10">
    <property type="entry name" value="UDP-galactose 4-epimerase, domain 1"/>
    <property type="match status" value="1"/>
</dbReference>
<evidence type="ECO:0000313" key="13">
    <source>
        <dbReference type="Proteomes" id="UP000016569"/>
    </source>
</evidence>
<comment type="cofactor">
    <cofactor evidence="2 10">
        <name>NAD(+)</name>
        <dbReference type="ChEBI" id="CHEBI:57540"/>
    </cofactor>
</comment>
<comment type="caution">
    <text evidence="12">The sequence shown here is derived from an EMBL/GenBank/DDBJ whole genome shotgun (WGS) entry which is preliminary data.</text>
</comment>
<dbReference type="PANTHER" id="PTHR43725">
    <property type="entry name" value="UDP-GLUCOSE 4-EPIMERASE"/>
    <property type="match status" value="1"/>
</dbReference>
<evidence type="ECO:0000256" key="3">
    <source>
        <dbReference type="ARBA" id="ARBA00004947"/>
    </source>
</evidence>
<dbReference type="InterPro" id="IPR036291">
    <property type="entry name" value="NAD(P)-bd_dom_sf"/>
</dbReference>
<dbReference type="GO" id="GO:0003978">
    <property type="term" value="F:UDP-glucose 4-epimerase activity"/>
    <property type="evidence" value="ECO:0007669"/>
    <property type="project" value="UniProtKB-UniRule"/>
</dbReference>
<gene>
    <name evidence="12" type="ORF">MBEBAB_2167</name>
</gene>
<dbReference type="UniPathway" id="UPA00214"/>
<dbReference type="AlphaFoldDB" id="A0A8E0TRW1"/>
<sequence>MSVLVTGGAGYIGSHMALGLLDRGEKVVVCDDLSRGNLSLVPKGVRFYQQDVGDKAAMTRILRDEGVDSVVHFAGYVVVPESVSNPALYYEKNTLTSLRLAEACLAANVPRIIFSSTAAVYGDSSNAPVGEAHPLNPVSPYGRSKLMTEAMLRDIGSSNGLRSVCLRYFNVAGADPDGRSGQSSSNATHLIKAMSQVATGKKEFLTVFGNDYPTPDGTCVRDYIHVTDLIDAHYLALLDIRQDIGAQQKIYNCGYGVGASVLEVLACMEKTVGTPLPVRMGDRRAGDPPVVVAESSAIRRDFGWRPQYADLRTIIRTALDWERALSSALPA</sequence>
<evidence type="ECO:0000313" key="12">
    <source>
        <dbReference type="EMBL" id="GAD59917.1"/>
    </source>
</evidence>
<evidence type="ECO:0000256" key="10">
    <source>
        <dbReference type="RuleBase" id="RU366046"/>
    </source>
</evidence>
<comment type="subunit">
    <text evidence="10">Homodimer.</text>
</comment>
<evidence type="ECO:0000256" key="6">
    <source>
        <dbReference type="ARBA" id="ARBA00018569"/>
    </source>
</evidence>
<evidence type="ECO:0000256" key="1">
    <source>
        <dbReference type="ARBA" id="ARBA00000083"/>
    </source>
</evidence>
<evidence type="ECO:0000256" key="5">
    <source>
        <dbReference type="ARBA" id="ARBA00013189"/>
    </source>
</evidence>
<dbReference type="Gene3D" id="3.40.50.720">
    <property type="entry name" value="NAD(P)-binding Rossmann-like Domain"/>
    <property type="match status" value="1"/>
</dbReference>
<evidence type="ECO:0000259" key="11">
    <source>
        <dbReference type="Pfam" id="PF01370"/>
    </source>
</evidence>
<evidence type="ECO:0000256" key="2">
    <source>
        <dbReference type="ARBA" id="ARBA00001911"/>
    </source>
</evidence>
<evidence type="ECO:0000256" key="7">
    <source>
        <dbReference type="ARBA" id="ARBA00023027"/>
    </source>
</evidence>
<dbReference type="NCBIfam" id="TIGR01179">
    <property type="entry name" value="galE"/>
    <property type="match status" value="1"/>
</dbReference>
<keyword evidence="13" id="KW-1185">Reference proteome</keyword>
<evidence type="ECO:0000256" key="9">
    <source>
        <dbReference type="ARBA" id="ARBA00023277"/>
    </source>
</evidence>
<feature type="domain" description="NAD-dependent epimerase/dehydratase" evidence="11">
    <location>
        <begin position="3"/>
        <end position="254"/>
    </location>
</feature>
<dbReference type="InterPro" id="IPR001509">
    <property type="entry name" value="Epimerase_deHydtase"/>
</dbReference>
<dbReference type="OrthoDB" id="9801785at2"/>
<dbReference type="Proteomes" id="UP000016569">
    <property type="component" value="Unassembled WGS sequence"/>
</dbReference>
<dbReference type="EC" id="5.1.3.2" evidence="5 10"/>
<name>A0A8E0TRW1_9CAUL</name>
<evidence type="ECO:0000256" key="4">
    <source>
        <dbReference type="ARBA" id="ARBA00007637"/>
    </source>
</evidence>
<dbReference type="GO" id="GO:0033499">
    <property type="term" value="P:galactose catabolic process via UDP-galactose, Leloir pathway"/>
    <property type="evidence" value="ECO:0007669"/>
    <property type="project" value="TreeGrafter"/>
</dbReference>
<dbReference type="PANTHER" id="PTHR43725:SF53">
    <property type="entry name" value="UDP-ARABINOSE 4-EPIMERASE 1"/>
    <property type="match status" value="1"/>
</dbReference>
<evidence type="ECO:0000256" key="8">
    <source>
        <dbReference type="ARBA" id="ARBA00023235"/>
    </source>
</evidence>
<dbReference type="EMBL" id="BATC01000044">
    <property type="protein sequence ID" value="GAD59917.1"/>
    <property type="molecule type" value="Genomic_DNA"/>
</dbReference>
<comment type="catalytic activity">
    <reaction evidence="1 10">
        <text>UDP-alpha-D-glucose = UDP-alpha-D-galactose</text>
        <dbReference type="Rhea" id="RHEA:22168"/>
        <dbReference type="ChEBI" id="CHEBI:58885"/>
        <dbReference type="ChEBI" id="CHEBI:66914"/>
        <dbReference type="EC" id="5.1.3.2"/>
    </reaction>
</comment>
<dbReference type="SUPFAM" id="SSF51735">
    <property type="entry name" value="NAD(P)-binding Rossmann-fold domains"/>
    <property type="match status" value="1"/>
</dbReference>
<protein>
    <recommendedName>
        <fullName evidence="6 10">UDP-glucose 4-epimerase</fullName>
        <ecNumber evidence="5 10">5.1.3.2</ecNumber>
    </recommendedName>
</protein>
<reference evidence="13" key="1">
    <citation type="journal article" date="2013" name="Genome Announc.">
        <title>Draft Genome Sequence of the Dimorphic Prosthecate Bacterium Brevundimonas abyssalis TAR-001T.</title>
        <authorList>
            <person name="Tsubouchi T."/>
            <person name="Nishi S."/>
            <person name="Usui K."/>
            <person name="Shimane Y."/>
            <person name="Takaki Y."/>
            <person name="Maruyama T."/>
            <person name="Hatada Y."/>
        </authorList>
    </citation>
    <scope>NUCLEOTIDE SEQUENCE [LARGE SCALE GENOMIC DNA]</scope>
    <source>
        <strain evidence="13">TAR-001</strain>
    </source>
</reference>
<accession>A0A8E0TRW1</accession>
<dbReference type="Pfam" id="PF01370">
    <property type="entry name" value="Epimerase"/>
    <property type="match status" value="1"/>
</dbReference>
<organism evidence="12 13">
    <name type="scientific">Brevundimonas abyssalis TAR-001</name>
    <dbReference type="NCBI Taxonomy" id="1391729"/>
    <lineage>
        <taxon>Bacteria</taxon>
        <taxon>Pseudomonadati</taxon>
        <taxon>Pseudomonadota</taxon>
        <taxon>Alphaproteobacteria</taxon>
        <taxon>Caulobacterales</taxon>
        <taxon>Caulobacteraceae</taxon>
        <taxon>Brevundimonas</taxon>
    </lineage>
</organism>
<keyword evidence="9 10" id="KW-0119">Carbohydrate metabolism</keyword>
<dbReference type="RefSeq" id="WP_021698011.1">
    <property type="nucleotide sequence ID" value="NZ_BATC01000044.1"/>
</dbReference>
<dbReference type="CDD" id="cd05247">
    <property type="entry name" value="UDP_G4E_1_SDR_e"/>
    <property type="match status" value="1"/>
</dbReference>
<keyword evidence="7 10" id="KW-0520">NAD</keyword>
<proteinExistence type="inferred from homology"/>
<comment type="similarity">
    <text evidence="4 10">Belongs to the NAD(P)-dependent epimerase/dehydratase family.</text>
</comment>
<keyword evidence="8 10" id="KW-0413">Isomerase</keyword>
<dbReference type="InterPro" id="IPR005886">
    <property type="entry name" value="UDP_G4E"/>
</dbReference>